<dbReference type="PANTHER" id="PTHR11804:SF84">
    <property type="entry name" value="SACCHAROLYSIN"/>
    <property type="match status" value="1"/>
</dbReference>
<keyword evidence="5 7" id="KW-0862">Zinc</keyword>
<evidence type="ECO:0000256" key="7">
    <source>
        <dbReference type="RuleBase" id="RU003435"/>
    </source>
</evidence>
<dbReference type="InterPro" id="IPR024077">
    <property type="entry name" value="Neurolysin/TOP_dom2"/>
</dbReference>
<gene>
    <name evidence="9" type="ORF">QQX98_008529</name>
</gene>
<keyword evidence="6 7" id="KW-0482">Metalloprotease</keyword>
<evidence type="ECO:0000259" key="8">
    <source>
        <dbReference type="Pfam" id="PF01432"/>
    </source>
</evidence>
<keyword evidence="4 7" id="KW-0378">Hydrolase</keyword>
<sequence length="435" mass="50118">MTIIPPHPLPRLISAEEVVRITKKILADVREVRDSVAKNVVPSITCFNNVVKPLINIDNRTQGDLQFMTMLCYASPDKASREASSEAVRLMSECDAEFTARKDLFTLIKVINDKGEPLDVEASKYLHKLMKDFSRCGHGTLDDGGIKRYLDGRNEIDNLRRQYNRNVREENGGIWCSLEELDGLSSQDISRFEEGTNSDQEAMRFVHHRRANFESIMKYARSPLTRKRMYVSNAHKLPENLDLFNKVIRKGDENARLLGYASHASFRLESRVAKTADWVINFFSQLSDVLLPQGESEMQSLLEMKKKYLAENSDYPQDHPDTMPPWDFAFYSRIALEAFQVDHARISEYFPLSHTVPAMLDLFTSCMQIRFVPVLSEALDGSRWHEDVEAWSVWDDRKATKGEFVGYLYMDLLWRPNKYPGAQNVNLQCVRSPSW</sequence>
<feature type="domain" description="Peptidase M3A/M3B catalytic" evidence="8">
    <location>
        <begin position="216"/>
        <end position="429"/>
    </location>
</feature>
<comment type="similarity">
    <text evidence="1 7">Belongs to the peptidase M3 family.</text>
</comment>
<evidence type="ECO:0000256" key="5">
    <source>
        <dbReference type="ARBA" id="ARBA00022833"/>
    </source>
</evidence>
<dbReference type="Gene3D" id="1.10.1370.10">
    <property type="entry name" value="Neurolysin, domain 3"/>
    <property type="match status" value="1"/>
</dbReference>
<evidence type="ECO:0000256" key="1">
    <source>
        <dbReference type="ARBA" id="ARBA00006040"/>
    </source>
</evidence>
<dbReference type="PANTHER" id="PTHR11804">
    <property type="entry name" value="PROTEASE M3 THIMET OLIGOPEPTIDASE-RELATED"/>
    <property type="match status" value="1"/>
</dbReference>
<evidence type="ECO:0000256" key="2">
    <source>
        <dbReference type="ARBA" id="ARBA00022670"/>
    </source>
</evidence>
<keyword evidence="10" id="KW-1185">Reference proteome</keyword>
<dbReference type="EMBL" id="JAZAVJ010000156">
    <property type="protein sequence ID" value="KAK7409289.1"/>
    <property type="molecule type" value="Genomic_DNA"/>
</dbReference>
<protein>
    <recommendedName>
        <fullName evidence="8">Peptidase M3A/M3B catalytic domain-containing protein</fullName>
    </recommendedName>
</protein>
<evidence type="ECO:0000313" key="9">
    <source>
        <dbReference type="EMBL" id="KAK7409289.1"/>
    </source>
</evidence>
<name>A0ABR1GV30_9HYPO</name>
<evidence type="ECO:0000256" key="6">
    <source>
        <dbReference type="ARBA" id="ARBA00023049"/>
    </source>
</evidence>
<evidence type="ECO:0000313" key="10">
    <source>
        <dbReference type="Proteomes" id="UP001498476"/>
    </source>
</evidence>
<reference evidence="9 10" key="1">
    <citation type="journal article" date="2025" name="Microbiol. Resour. Announc.">
        <title>Draft genome sequences for Neonectria magnoliae and Neonectria punicea, canker pathogens of Liriodendron tulipifera and Acer saccharum in West Virginia.</title>
        <authorList>
            <person name="Petronek H.M."/>
            <person name="Kasson M.T."/>
            <person name="Metheny A.M."/>
            <person name="Stauder C.M."/>
            <person name="Lovett B."/>
            <person name="Lynch S.C."/>
            <person name="Garnas J.R."/>
            <person name="Kasson L.R."/>
            <person name="Stajich J.E."/>
        </authorList>
    </citation>
    <scope>NUCLEOTIDE SEQUENCE [LARGE SCALE GENOMIC DNA]</scope>
    <source>
        <strain evidence="9 10">NRRL 64653</strain>
    </source>
</reference>
<proteinExistence type="inferred from homology"/>
<dbReference type="InterPro" id="IPR045090">
    <property type="entry name" value="Pept_M3A_M3B"/>
</dbReference>
<dbReference type="SUPFAM" id="SSF55486">
    <property type="entry name" value="Metalloproteases ('zincins'), catalytic domain"/>
    <property type="match status" value="1"/>
</dbReference>
<dbReference type="Pfam" id="PF01432">
    <property type="entry name" value="Peptidase_M3"/>
    <property type="match status" value="1"/>
</dbReference>
<comment type="caution">
    <text evidence="9">The sequence shown here is derived from an EMBL/GenBank/DDBJ whole genome shotgun (WGS) entry which is preliminary data.</text>
</comment>
<evidence type="ECO:0000256" key="3">
    <source>
        <dbReference type="ARBA" id="ARBA00022723"/>
    </source>
</evidence>
<keyword evidence="3 7" id="KW-0479">Metal-binding</keyword>
<comment type="cofactor">
    <cofactor evidence="7">
        <name>Zn(2+)</name>
        <dbReference type="ChEBI" id="CHEBI:29105"/>
    </cofactor>
    <text evidence="7">Binds 1 zinc ion.</text>
</comment>
<dbReference type="Proteomes" id="UP001498476">
    <property type="component" value="Unassembled WGS sequence"/>
</dbReference>
<keyword evidence="2 7" id="KW-0645">Protease</keyword>
<dbReference type="Gene3D" id="1.20.1050.40">
    <property type="entry name" value="Endopeptidase. Chain P, domain 1"/>
    <property type="match status" value="1"/>
</dbReference>
<evidence type="ECO:0000256" key="4">
    <source>
        <dbReference type="ARBA" id="ARBA00022801"/>
    </source>
</evidence>
<organism evidence="9 10">
    <name type="scientific">Neonectria punicea</name>
    <dbReference type="NCBI Taxonomy" id="979145"/>
    <lineage>
        <taxon>Eukaryota</taxon>
        <taxon>Fungi</taxon>
        <taxon>Dikarya</taxon>
        <taxon>Ascomycota</taxon>
        <taxon>Pezizomycotina</taxon>
        <taxon>Sordariomycetes</taxon>
        <taxon>Hypocreomycetidae</taxon>
        <taxon>Hypocreales</taxon>
        <taxon>Nectriaceae</taxon>
        <taxon>Neonectria</taxon>
    </lineage>
</organism>
<dbReference type="InterPro" id="IPR001567">
    <property type="entry name" value="Pept_M3A_M3B_dom"/>
</dbReference>
<dbReference type="InterPro" id="IPR024080">
    <property type="entry name" value="Neurolysin/TOP_N"/>
</dbReference>
<accession>A0ABR1GV30</accession>